<sequence length="167" mass="18702">MIKAPSLQRLRELFHYDPATGVFTRLHASGNRRPGPVTAKPDAHGYTYLHFDGVTYRQHRLAYFYVTGEWPNGPIDHINAARGVNAMSEIRAVTNAMNNQNRRKANRNNSTGVLGVSKKVWKGRVVGFAARICIDSKLKNLGTFRTKAEAHAVYVAAKREYHPGNTL</sequence>
<name>A0ABT8SDY0_9BURK</name>
<keyword evidence="1" id="KW-0255">Endonuclease</keyword>
<keyword evidence="1" id="KW-0540">Nuclease</keyword>
<dbReference type="RefSeq" id="WP_301815217.1">
    <property type="nucleotide sequence ID" value="NZ_JAUJZH010000034.1"/>
</dbReference>
<keyword evidence="1" id="KW-0378">Hydrolase</keyword>
<proteinExistence type="predicted"/>
<evidence type="ECO:0000313" key="2">
    <source>
        <dbReference type="Proteomes" id="UP001169027"/>
    </source>
</evidence>
<protein>
    <submittedName>
        <fullName evidence="1">HNH endonuclease</fullName>
    </submittedName>
</protein>
<dbReference type="SUPFAM" id="SSF54060">
    <property type="entry name" value="His-Me finger endonucleases"/>
    <property type="match status" value="1"/>
</dbReference>
<comment type="caution">
    <text evidence="1">The sequence shown here is derived from an EMBL/GenBank/DDBJ whole genome shotgun (WGS) entry which is preliminary data.</text>
</comment>
<accession>A0ABT8SDY0</accession>
<dbReference type="Proteomes" id="UP001169027">
    <property type="component" value="Unassembled WGS sequence"/>
</dbReference>
<gene>
    <name evidence="1" type="ORF">Q2T77_32465</name>
</gene>
<organism evidence="1 2">
    <name type="scientific">Variovorax ginsengisoli</name>
    <dbReference type="NCBI Taxonomy" id="363844"/>
    <lineage>
        <taxon>Bacteria</taxon>
        <taxon>Pseudomonadati</taxon>
        <taxon>Pseudomonadota</taxon>
        <taxon>Betaproteobacteria</taxon>
        <taxon>Burkholderiales</taxon>
        <taxon>Comamonadaceae</taxon>
        <taxon>Variovorax</taxon>
    </lineage>
</organism>
<dbReference type="InterPro" id="IPR044925">
    <property type="entry name" value="His-Me_finger_sf"/>
</dbReference>
<reference evidence="1" key="1">
    <citation type="submission" date="2023-06" db="EMBL/GenBank/DDBJ databases">
        <authorList>
            <person name="Jiang Y."/>
            <person name="Liu Q."/>
        </authorList>
    </citation>
    <scope>NUCLEOTIDE SEQUENCE</scope>
    <source>
        <strain evidence="1">CGMCC 1.12090</strain>
    </source>
</reference>
<dbReference type="GO" id="GO:0004519">
    <property type="term" value="F:endonuclease activity"/>
    <property type="evidence" value="ECO:0007669"/>
    <property type="project" value="UniProtKB-KW"/>
</dbReference>
<keyword evidence="2" id="KW-1185">Reference proteome</keyword>
<dbReference type="EMBL" id="JAUKVY010000034">
    <property type="protein sequence ID" value="MDO1536990.1"/>
    <property type="molecule type" value="Genomic_DNA"/>
</dbReference>
<evidence type="ECO:0000313" key="1">
    <source>
        <dbReference type="EMBL" id="MDO1536990.1"/>
    </source>
</evidence>